<keyword evidence="4" id="KW-0233">DNA recombination</keyword>
<keyword evidence="9" id="KW-1185">Reference proteome</keyword>
<dbReference type="InterPro" id="IPR011010">
    <property type="entry name" value="DNA_brk_join_enz"/>
</dbReference>
<reference evidence="9" key="1">
    <citation type="journal article" date="2019" name="Int. J. Syst. Evol. Microbiol.">
        <title>The Global Catalogue of Microorganisms (GCM) 10K type strain sequencing project: providing services to taxonomists for standard genome sequencing and annotation.</title>
        <authorList>
            <consortium name="The Broad Institute Genomics Platform"/>
            <consortium name="The Broad Institute Genome Sequencing Center for Infectious Disease"/>
            <person name="Wu L."/>
            <person name="Ma J."/>
        </authorList>
    </citation>
    <scope>NUCLEOTIDE SEQUENCE [LARGE SCALE GENOMIC DNA]</scope>
    <source>
        <strain evidence="9">JCM 18077</strain>
    </source>
</reference>
<evidence type="ECO:0000259" key="6">
    <source>
        <dbReference type="PROSITE" id="PS51898"/>
    </source>
</evidence>
<dbReference type="Pfam" id="PF00589">
    <property type="entry name" value="Phage_integrase"/>
    <property type="match status" value="1"/>
</dbReference>
<comment type="similarity">
    <text evidence="1">Belongs to the 'phage' integrase family.</text>
</comment>
<evidence type="ECO:0000313" key="9">
    <source>
        <dbReference type="Proteomes" id="UP001500822"/>
    </source>
</evidence>
<dbReference type="Proteomes" id="UP001500822">
    <property type="component" value="Unassembled WGS sequence"/>
</dbReference>
<evidence type="ECO:0000256" key="4">
    <source>
        <dbReference type="ARBA" id="ARBA00023172"/>
    </source>
</evidence>
<name>A0ABP8ZG46_9ACTN</name>
<dbReference type="PROSITE" id="PS51898">
    <property type="entry name" value="TYR_RECOMBINASE"/>
    <property type="match status" value="1"/>
</dbReference>
<dbReference type="Gene3D" id="1.10.443.10">
    <property type="entry name" value="Intergrase catalytic core"/>
    <property type="match status" value="1"/>
</dbReference>
<gene>
    <name evidence="8" type="ORF">GCM10023217_29800</name>
</gene>
<evidence type="ECO:0000256" key="1">
    <source>
        <dbReference type="ARBA" id="ARBA00008857"/>
    </source>
</evidence>
<organism evidence="8 9">
    <name type="scientific">Gordonia alkaliphila</name>
    <dbReference type="NCBI Taxonomy" id="1053547"/>
    <lineage>
        <taxon>Bacteria</taxon>
        <taxon>Bacillati</taxon>
        <taxon>Actinomycetota</taxon>
        <taxon>Actinomycetes</taxon>
        <taxon>Mycobacteriales</taxon>
        <taxon>Gordoniaceae</taxon>
        <taxon>Gordonia</taxon>
    </lineage>
</organism>
<evidence type="ECO:0000256" key="2">
    <source>
        <dbReference type="ARBA" id="ARBA00022908"/>
    </source>
</evidence>
<keyword evidence="2" id="KW-0229">DNA integration</keyword>
<dbReference type="InterPro" id="IPR013762">
    <property type="entry name" value="Integrase-like_cat_sf"/>
</dbReference>
<dbReference type="SUPFAM" id="SSF56349">
    <property type="entry name" value="DNA breaking-rejoining enzymes"/>
    <property type="match status" value="1"/>
</dbReference>
<proteinExistence type="inferred from homology"/>
<sequence length="347" mass="38214">MTRLVQATGETEAKAKSELKTALRDRSRPAGGEVITSDSTVAELLDYWLDEVDRSDRSSSTKSYYRRAVEKAIKPGLAEVRLHEATTGRIEVFLKSLAAPSAVRDSRTVLRQAFALAARHDAVQHNPVSDTSKPPASMRRAKALTVAEVKLLRQRVKAWQDEQKSGPKRAYDLAEILDVMIGTGSRIGEVLALRWVDVDVTEAGTRVTIAGTVVEVGGRGVERQDHTKTQAGHRTVLVPTFTAEAIERQREREVPSALGLLFPTRTGRPRSPSNVRTAWRKVRGDEFSWVKPHDFRKTVGTMVERELGLSAASAQLGHSGTAVTERHYIERASLGPDVRATLDKLAP</sequence>
<comment type="caution">
    <text evidence="8">The sequence shown here is derived from an EMBL/GenBank/DDBJ whole genome shotgun (WGS) entry which is preliminary data.</text>
</comment>
<dbReference type="InterPro" id="IPR010998">
    <property type="entry name" value="Integrase_recombinase_N"/>
</dbReference>
<evidence type="ECO:0000256" key="3">
    <source>
        <dbReference type="ARBA" id="ARBA00023125"/>
    </source>
</evidence>
<accession>A0ABP8ZG46</accession>
<feature type="domain" description="Core-binding (CB)" evidence="7">
    <location>
        <begin position="39"/>
        <end position="118"/>
    </location>
</feature>
<evidence type="ECO:0000256" key="5">
    <source>
        <dbReference type="PROSITE-ProRule" id="PRU01248"/>
    </source>
</evidence>
<dbReference type="PANTHER" id="PTHR30629">
    <property type="entry name" value="PROPHAGE INTEGRASE"/>
    <property type="match status" value="1"/>
</dbReference>
<dbReference type="EMBL" id="BAABIE010000015">
    <property type="protein sequence ID" value="GAA4755979.1"/>
    <property type="molecule type" value="Genomic_DNA"/>
</dbReference>
<dbReference type="RefSeq" id="WP_345314088.1">
    <property type="nucleotide sequence ID" value="NZ_BAABIE010000015.1"/>
</dbReference>
<dbReference type="InterPro" id="IPR002104">
    <property type="entry name" value="Integrase_catalytic"/>
</dbReference>
<keyword evidence="3 5" id="KW-0238">DNA-binding</keyword>
<dbReference type="PANTHER" id="PTHR30629:SF2">
    <property type="entry name" value="PROPHAGE INTEGRASE INTS-RELATED"/>
    <property type="match status" value="1"/>
</dbReference>
<feature type="domain" description="Tyr recombinase" evidence="6">
    <location>
        <begin position="139"/>
        <end position="343"/>
    </location>
</feature>
<dbReference type="Gene3D" id="1.10.150.130">
    <property type="match status" value="1"/>
</dbReference>
<protein>
    <submittedName>
        <fullName evidence="8">Site-specific integrase</fullName>
    </submittedName>
</protein>
<dbReference type="InterPro" id="IPR050808">
    <property type="entry name" value="Phage_Integrase"/>
</dbReference>
<evidence type="ECO:0000259" key="7">
    <source>
        <dbReference type="PROSITE" id="PS51900"/>
    </source>
</evidence>
<dbReference type="PROSITE" id="PS51900">
    <property type="entry name" value="CB"/>
    <property type="match status" value="1"/>
</dbReference>
<evidence type="ECO:0000313" key="8">
    <source>
        <dbReference type="EMBL" id="GAA4755979.1"/>
    </source>
</evidence>
<dbReference type="InterPro" id="IPR044068">
    <property type="entry name" value="CB"/>
</dbReference>